<feature type="region of interest" description="Disordered" evidence="1">
    <location>
        <begin position="115"/>
        <end position="152"/>
    </location>
</feature>
<dbReference type="EMBL" id="CAJNJA010042053">
    <property type="protein sequence ID" value="CAE7780398.1"/>
    <property type="molecule type" value="Genomic_DNA"/>
</dbReference>
<accession>A0A812YPE7</accession>
<keyword evidence="3" id="KW-1185">Reference proteome</keyword>
<reference evidence="2" key="1">
    <citation type="submission" date="2021-02" db="EMBL/GenBank/DDBJ databases">
        <authorList>
            <person name="Dougan E. K."/>
            <person name="Rhodes N."/>
            <person name="Thang M."/>
            <person name="Chan C."/>
        </authorList>
    </citation>
    <scope>NUCLEOTIDE SEQUENCE</scope>
</reference>
<feature type="compositionally biased region" description="Polar residues" evidence="1">
    <location>
        <begin position="127"/>
        <end position="141"/>
    </location>
</feature>
<gene>
    <name evidence="2" type="primary">Hcn1</name>
    <name evidence="2" type="ORF">SNEC2469_LOCUS22864</name>
</gene>
<dbReference type="AlphaFoldDB" id="A0A812YPE7"/>
<dbReference type="OrthoDB" id="428699at2759"/>
<name>A0A812YPE7_9DINO</name>
<organism evidence="2 3">
    <name type="scientific">Symbiodinium necroappetens</name>
    <dbReference type="NCBI Taxonomy" id="1628268"/>
    <lineage>
        <taxon>Eukaryota</taxon>
        <taxon>Sar</taxon>
        <taxon>Alveolata</taxon>
        <taxon>Dinophyceae</taxon>
        <taxon>Suessiales</taxon>
        <taxon>Symbiodiniaceae</taxon>
        <taxon>Symbiodinium</taxon>
    </lineage>
</organism>
<evidence type="ECO:0000313" key="2">
    <source>
        <dbReference type="EMBL" id="CAE7780398.1"/>
    </source>
</evidence>
<evidence type="ECO:0000256" key="1">
    <source>
        <dbReference type="SAM" id="MobiDB-lite"/>
    </source>
</evidence>
<dbReference type="Proteomes" id="UP000601435">
    <property type="component" value="Unassembled WGS sequence"/>
</dbReference>
<evidence type="ECO:0000313" key="3">
    <source>
        <dbReference type="Proteomes" id="UP000601435"/>
    </source>
</evidence>
<proteinExistence type="predicted"/>
<sequence>AELAEAQQELEALVAKHSNAKAWIQQIYHGHLNRESMERAVHLRGHHIPHLEMQSAKLEQQLADHHERYEAQCLAQQLEVETLKRSLALRTTRLRAKEQESAWLQRRAEALEQEWSHLQSRAGHLQSPHSASAQSLQSQGHPESPESFASATRVANAIQKSGARPCLTEEVLESEGVAPCMNYGLSICLM</sequence>
<comment type="caution">
    <text evidence="2">The sequence shown here is derived from an EMBL/GenBank/DDBJ whole genome shotgun (WGS) entry which is preliminary data.</text>
</comment>
<feature type="non-terminal residue" evidence="2">
    <location>
        <position position="190"/>
    </location>
</feature>
<protein>
    <submittedName>
        <fullName evidence="2">Hcn1 protein</fullName>
    </submittedName>
</protein>